<dbReference type="GO" id="GO:0035269">
    <property type="term" value="P:protein O-linked glycosylation via mannose"/>
    <property type="evidence" value="ECO:0007669"/>
    <property type="project" value="TreeGrafter"/>
</dbReference>
<dbReference type="Gene3D" id="3.90.550.10">
    <property type="entry name" value="Spore Coat Polysaccharide Biosynthesis Protein SpsA, Chain A"/>
    <property type="match status" value="1"/>
</dbReference>
<dbReference type="PANTHER" id="PTHR43398:SF1">
    <property type="entry name" value="DOLICHOL-PHOSPHATE MANNOSYLTRANSFERASE SUBUNIT 1"/>
    <property type="match status" value="1"/>
</dbReference>
<evidence type="ECO:0000256" key="8">
    <source>
        <dbReference type="SAM" id="Phobius"/>
    </source>
</evidence>
<feature type="transmembrane region" description="Helical" evidence="8">
    <location>
        <begin position="253"/>
        <end position="272"/>
    </location>
</feature>
<comment type="caution">
    <text evidence="11">The sequence shown here is derived from an EMBL/GenBank/DDBJ whole genome shotgun (WGS) entry which is preliminary data.</text>
</comment>
<evidence type="ECO:0000256" key="2">
    <source>
        <dbReference type="ARBA" id="ARBA00006739"/>
    </source>
</evidence>
<keyword evidence="5 8" id="KW-0812">Transmembrane</keyword>
<keyword evidence="6 8" id="KW-1133">Transmembrane helix</keyword>
<dbReference type="PANTHER" id="PTHR43398">
    <property type="entry name" value="DOLICHOL-PHOSPHATE MANNOSYLTRANSFERASE SUBUNIT 1"/>
    <property type="match status" value="1"/>
</dbReference>
<evidence type="ECO:0000259" key="9">
    <source>
        <dbReference type="Pfam" id="PF00535"/>
    </source>
</evidence>
<proteinExistence type="inferred from homology"/>
<dbReference type="SUPFAM" id="SSF53448">
    <property type="entry name" value="Nucleotide-diphospho-sugar transferases"/>
    <property type="match status" value="1"/>
</dbReference>
<feature type="domain" description="GtrA/DPMS transmembrane" evidence="10">
    <location>
        <begin position="228"/>
        <end position="341"/>
    </location>
</feature>
<dbReference type="GO" id="GO:0016020">
    <property type="term" value="C:membrane"/>
    <property type="evidence" value="ECO:0007669"/>
    <property type="project" value="UniProtKB-SubCell"/>
</dbReference>
<dbReference type="GO" id="GO:0006488">
    <property type="term" value="P:dolichol-linked oligosaccharide biosynthetic process"/>
    <property type="evidence" value="ECO:0007669"/>
    <property type="project" value="TreeGrafter"/>
</dbReference>
<dbReference type="GO" id="GO:0004582">
    <property type="term" value="F:dolichyl-phosphate beta-D-mannosyltransferase activity"/>
    <property type="evidence" value="ECO:0007669"/>
    <property type="project" value="InterPro"/>
</dbReference>
<dbReference type="Pfam" id="PF04138">
    <property type="entry name" value="GtrA_DPMS_TM"/>
    <property type="match status" value="1"/>
</dbReference>
<keyword evidence="7 8" id="KW-0472">Membrane</keyword>
<comment type="similarity">
    <text evidence="2">Belongs to the glycosyltransferase 2 family.</text>
</comment>
<comment type="subcellular location">
    <subcellularLocation>
        <location evidence="1">Membrane</location>
        <topology evidence="1">Multi-pass membrane protein</topology>
    </subcellularLocation>
</comment>
<protein>
    <recommendedName>
        <fullName evidence="13">Dolichol monophosphate mannose synthase</fullName>
    </recommendedName>
</protein>
<keyword evidence="3" id="KW-0328">Glycosyltransferase</keyword>
<evidence type="ECO:0000313" key="11">
    <source>
        <dbReference type="EMBL" id="PSN97848.1"/>
    </source>
</evidence>
<dbReference type="InterPro" id="IPR039528">
    <property type="entry name" value="DPM1-like"/>
</dbReference>
<dbReference type="InterPro" id="IPR029044">
    <property type="entry name" value="Nucleotide-diphossugar_trans"/>
</dbReference>
<evidence type="ECO:0000256" key="1">
    <source>
        <dbReference type="ARBA" id="ARBA00004141"/>
    </source>
</evidence>
<evidence type="ECO:0000256" key="4">
    <source>
        <dbReference type="ARBA" id="ARBA00022679"/>
    </source>
</evidence>
<gene>
    <name evidence="11" type="ORF">B9Q09_00210</name>
</gene>
<feature type="transmembrane region" description="Helical" evidence="8">
    <location>
        <begin position="292"/>
        <end position="311"/>
    </location>
</feature>
<organism evidence="11 12">
    <name type="scientific">Candidatus Marsarchaeota G2 archaeon ECH_B_SAG-C16</name>
    <dbReference type="NCBI Taxonomy" id="1978163"/>
    <lineage>
        <taxon>Archaea</taxon>
        <taxon>Candidatus Marsarchaeota</taxon>
        <taxon>Candidatus Marsarchaeota group 2</taxon>
    </lineage>
</organism>
<feature type="domain" description="Glycosyltransferase 2-like" evidence="9">
    <location>
        <begin position="4"/>
        <end position="167"/>
    </location>
</feature>
<evidence type="ECO:0000256" key="5">
    <source>
        <dbReference type="ARBA" id="ARBA00022692"/>
    </source>
</evidence>
<evidence type="ECO:0000256" key="6">
    <source>
        <dbReference type="ARBA" id="ARBA00022989"/>
    </source>
</evidence>
<feature type="transmembrane region" description="Helical" evidence="8">
    <location>
        <begin position="317"/>
        <end position="335"/>
    </location>
</feature>
<dbReference type="EMBL" id="NEXK01000004">
    <property type="protein sequence ID" value="PSN97848.1"/>
    <property type="molecule type" value="Genomic_DNA"/>
</dbReference>
<evidence type="ECO:0008006" key="13">
    <source>
        <dbReference type="Google" id="ProtNLM"/>
    </source>
</evidence>
<evidence type="ECO:0000256" key="3">
    <source>
        <dbReference type="ARBA" id="ARBA00022676"/>
    </source>
</evidence>
<evidence type="ECO:0000313" key="12">
    <source>
        <dbReference type="Proteomes" id="UP000240681"/>
    </source>
</evidence>
<reference evidence="11 12" key="1">
    <citation type="submission" date="2017-04" db="EMBL/GenBank/DDBJ databases">
        <title>Novel microbial lineages endemic to geothermal iron-oxide mats fill important gaps in the evolutionary history of Archaea.</title>
        <authorList>
            <person name="Jay Z.J."/>
            <person name="Beam J.P."/>
            <person name="Dlakic M."/>
            <person name="Rusch D.B."/>
            <person name="Kozubal M.A."/>
            <person name="Inskeep W.P."/>
        </authorList>
    </citation>
    <scope>NUCLEOTIDE SEQUENCE [LARGE SCALE GENOMIC DNA]</scope>
    <source>
        <strain evidence="11">ECH_B_SAG-C16</strain>
    </source>
</reference>
<dbReference type="GO" id="GO:0006506">
    <property type="term" value="P:GPI anchor biosynthetic process"/>
    <property type="evidence" value="ECO:0007669"/>
    <property type="project" value="TreeGrafter"/>
</dbReference>
<keyword evidence="4" id="KW-0808">Transferase</keyword>
<dbReference type="GO" id="GO:0000271">
    <property type="term" value="P:polysaccharide biosynthetic process"/>
    <property type="evidence" value="ECO:0007669"/>
    <property type="project" value="InterPro"/>
</dbReference>
<dbReference type="CDD" id="cd06442">
    <property type="entry name" value="DPM1_like"/>
    <property type="match status" value="1"/>
</dbReference>
<dbReference type="AlphaFoldDB" id="A0A2R6BHA2"/>
<name>A0A2R6BHA2_9ARCH</name>
<dbReference type="Pfam" id="PF00535">
    <property type="entry name" value="Glycos_transf_2"/>
    <property type="match status" value="1"/>
</dbReference>
<accession>A0A2R6BHA2</accession>
<dbReference type="Proteomes" id="UP000240681">
    <property type="component" value="Unassembled WGS sequence"/>
</dbReference>
<dbReference type="InterPro" id="IPR001173">
    <property type="entry name" value="Glyco_trans_2-like"/>
</dbReference>
<sequence>MKVSVVIPTYNEVDNLEELFSRIRRSLEDYEVIVVDDGSPDGTAEVASRLNGVYGEIRVLNRGRRLGLASAVLDGVRAASGEVVVVMDADLQHPPEIIPKLIEQIEDGADLAVASRYMKGGGTSGWSATRRLTSRIATTMAHILIPPTRDVSDPLSGFFAARRKLFDQSLKPTGYKILLELIAASSPKVAEVPYTFYPRRRGESKLDAKEFYNYVRLLLRLSGYRPLKFAAVGALGVMVNEAVLLYLLKLHLLLPLASLTSIEVSVISNFAINSAWTYRGRSDGRVRKLAKYHLAVLSGLIVNFSVLLGLASLGLPAWLADLSGVLLGFAANYIASELYVWRK</sequence>
<evidence type="ECO:0000256" key="7">
    <source>
        <dbReference type="ARBA" id="ARBA00023136"/>
    </source>
</evidence>
<dbReference type="InterPro" id="IPR007267">
    <property type="entry name" value="GtrA_DPMS_TM"/>
</dbReference>
<evidence type="ECO:0000259" key="10">
    <source>
        <dbReference type="Pfam" id="PF04138"/>
    </source>
</evidence>